<dbReference type="Pfam" id="PF05949">
    <property type="entry name" value="DUF881"/>
    <property type="match status" value="1"/>
</dbReference>
<evidence type="ECO:0000256" key="2">
    <source>
        <dbReference type="SAM" id="MobiDB-lite"/>
    </source>
</evidence>
<reference evidence="3" key="1">
    <citation type="submission" date="2020-02" db="EMBL/GenBank/DDBJ databases">
        <authorList>
            <person name="Meier V. D."/>
        </authorList>
    </citation>
    <scope>NUCLEOTIDE SEQUENCE</scope>
    <source>
        <strain evidence="3">AVDCRST_MAG29</strain>
    </source>
</reference>
<dbReference type="Gene3D" id="3.30.70.1880">
    <property type="entry name" value="Protein of unknown function DUF881"/>
    <property type="match status" value="1"/>
</dbReference>
<dbReference type="PANTHER" id="PTHR37313:SF1">
    <property type="entry name" value="UPF0749 PROTEIN RV1823"/>
    <property type="match status" value="1"/>
</dbReference>
<feature type="region of interest" description="Disordered" evidence="2">
    <location>
        <begin position="1"/>
        <end position="21"/>
    </location>
</feature>
<dbReference type="PANTHER" id="PTHR37313">
    <property type="entry name" value="UPF0749 PROTEIN RV1825"/>
    <property type="match status" value="1"/>
</dbReference>
<dbReference type="InterPro" id="IPR010273">
    <property type="entry name" value="DUF881"/>
</dbReference>
<evidence type="ECO:0000313" key="3">
    <source>
        <dbReference type="EMBL" id="CAA9344929.1"/>
    </source>
</evidence>
<protein>
    <recommendedName>
        <fullName evidence="4">DUF881 domain-containing protein</fullName>
    </recommendedName>
</protein>
<dbReference type="GO" id="GO:0005886">
    <property type="term" value="C:plasma membrane"/>
    <property type="evidence" value="ECO:0007669"/>
    <property type="project" value="TreeGrafter"/>
</dbReference>
<proteinExistence type="inferred from homology"/>
<sequence length="288" mass="30403">MSAPSPPAQTPERASRTRPGHPADLLHQVMTATVDPDYAAVAGRRRETAPAVRTPGWRPAAAVAVVLLGMLIAAAAVERNRTAPQVERDRLALIERMQQTRDSIASTQAATTAVRADIAALEGSVSAIGQRGEALEASLGEQRMLVGSVAVTGPGLRILVDDADAPDRRGLGLVLDTDLQALVNGLWQSGAEAIAINGNRLGPLTAIRVAGEAITVNYRSLSAPYVVEVIGDPAGMQPRFIDTWAGQAWLDLRANYGITFEPSEREELSLPALPTPQLTHAELQGGLP</sequence>
<evidence type="ECO:0008006" key="4">
    <source>
        <dbReference type="Google" id="ProtNLM"/>
    </source>
</evidence>
<dbReference type="EMBL" id="CADCUG010000114">
    <property type="protein sequence ID" value="CAA9344929.1"/>
    <property type="molecule type" value="Genomic_DNA"/>
</dbReference>
<comment type="similarity">
    <text evidence="1">Belongs to the UPF0749 family.</text>
</comment>
<organism evidence="3">
    <name type="scientific">uncultured Nocardioidaceae bacterium</name>
    <dbReference type="NCBI Taxonomy" id="253824"/>
    <lineage>
        <taxon>Bacteria</taxon>
        <taxon>Bacillati</taxon>
        <taxon>Actinomycetota</taxon>
        <taxon>Actinomycetes</taxon>
        <taxon>Propionibacteriales</taxon>
        <taxon>Nocardioidaceae</taxon>
        <taxon>environmental samples</taxon>
    </lineage>
</organism>
<gene>
    <name evidence="3" type="ORF">AVDCRST_MAG29-1805</name>
</gene>
<accession>A0A6J4M0N8</accession>
<evidence type="ECO:0000256" key="1">
    <source>
        <dbReference type="ARBA" id="ARBA00009108"/>
    </source>
</evidence>
<dbReference type="AlphaFoldDB" id="A0A6J4M0N8"/>
<name>A0A6J4M0N8_9ACTN</name>